<name>A0A4R7C4S6_9HYPH</name>
<reference evidence="1 2" key="1">
    <citation type="submission" date="2019-03" db="EMBL/GenBank/DDBJ databases">
        <title>Genomic Encyclopedia of Type Strains, Phase IV (KMG-IV): sequencing the most valuable type-strain genomes for metagenomic binning, comparative biology and taxonomic classification.</title>
        <authorList>
            <person name="Goeker M."/>
        </authorList>
    </citation>
    <scope>NUCLEOTIDE SEQUENCE [LARGE SCALE GENOMIC DNA]</scope>
    <source>
        <strain evidence="1 2">DSM 25903</strain>
    </source>
</reference>
<gene>
    <name evidence="1" type="ORF">EV668_0815</name>
</gene>
<dbReference type="AlphaFoldDB" id="A0A4R7C4S6"/>
<dbReference type="Proteomes" id="UP000295122">
    <property type="component" value="Unassembled WGS sequence"/>
</dbReference>
<comment type="caution">
    <text evidence="1">The sequence shown here is derived from an EMBL/GenBank/DDBJ whole genome shotgun (WGS) entry which is preliminary data.</text>
</comment>
<accession>A0A4R7C4S6</accession>
<evidence type="ECO:0000313" key="1">
    <source>
        <dbReference type="EMBL" id="TDR93550.1"/>
    </source>
</evidence>
<proteinExistence type="predicted"/>
<protein>
    <submittedName>
        <fullName evidence="1">Uncharacterized protein</fullName>
    </submittedName>
</protein>
<sequence length="58" mass="6231">MILALIGLLGIFVLVAMVVAPSQPVVRDWYLTHACGHLDRISTDICAAMRRAAGGRPI</sequence>
<keyword evidence="2" id="KW-1185">Reference proteome</keyword>
<organism evidence="1 2">
    <name type="scientific">Enterovirga rhinocerotis</name>
    <dbReference type="NCBI Taxonomy" id="1339210"/>
    <lineage>
        <taxon>Bacteria</taxon>
        <taxon>Pseudomonadati</taxon>
        <taxon>Pseudomonadota</taxon>
        <taxon>Alphaproteobacteria</taxon>
        <taxon>Hyphomicrobiales</taxon>
        <taxon>Methylobacteriaceae</taxon>
        <taxon>Enterovirga</taxon>
    </lineage>
</organism>
<evidence type="ECO:0000313" key="2">
    <source>
        <dbReference type="Proteomes" id="UP000295122"/>
    </source>
</evidence>
<dbReference type="EMBL" id="SNZR01000011">
    <property type="protein sequence ID" value="TDR93550.1"/>
    <property type="molecule type" value="Genomic_DNA"/>
</dbReference>